<evidence type="ECO:0000313" key="3">
    <source>
        <dbReference type="Proteomes" id="UP000184447"/>
    </source>
</evidence>
<dbReference type="RefSeq" id="WP_073337957.1">
    <property type="nucleotide sequence ID" value="NZ_FQXM01000007.1"/>
</dbReference>
<gene>
    <name evidence="2" type="ORF">SAMN02745207_01653</name>
</gene>
<dbReference type="Proteomes" id="UP000184447">
    <property type="component" value="Unassembled WGS sequence"/>
</dbReference>
<accession>A0A1M5UA37</accession>
<evidence type="ECO:0000313" key="2">
    <source>
        <dbReference type="EMBL" id="SHH59553.1"/>
    </source>
</evidence>
<reference evidence="2 3" key="1">
    <citation type="submission" date="2016-11" db="EMBL/GenBank/DDBJ databases">
        <authorList>
            <person name="Jaros S."/>
            <person name="Januszkiewicz K."/>
            <person name="Wedrychowicz H."/>
        </authorList>
    </citation>
    <scope>NUCLEOTIDE SEQUENCE [LARGE SCALE GENOMIC DNA]</scope>
    <source>
        <strain evidence="2 3">DSM 8605</strain>
    </source>
</reference>
<dbReference type="AlphaFoldDB" id="A0A1M5UA37"/>
<dbReference type="Pfam" id="PF20612">
    <property type="entry name" value="SHOCT_2"/>
    <property type="match status" value="1"/>
</dbReference>
<dbReference type="EMBL" id="FQXM01000007">
    <property type="protein sequence ID" value="SHH59553.1"/>
    <property type="molecule type" value="Genomic_DNA"/>
</dbReference>
<dbReference type="OrthoDB" id="1708280at2"/>
<feature type="domain" description="SHOCT-like" evidence="1">
    <location>
        <begin position="21"/>
        <end position="71"/>
    </location>
</feature>
<keyword evidence="3" id="KW-1185">Reference proteome</keyword>
<dbReference type="STRING" id="1121316.SAMN02745207_01653"/>
<sequence length="72" mass="8430">MQVTKITDEQQMPISAKKAYTQEELQREYDYILAQKILKSIFEKGLISVEEFNKITGLNRQTFSPYLAEIMP</sequence>
<dbReference type="InterPro" id="IPR046749">
    <property type="entry name" value="SHOCT_2"/>
</dbReference>
<protein>
    <recommendedName>
        <fullName evidence="1">SHOCT-like domain-containing protein</fullName>
    </recommendedName>
</protein>
<evidence type="ECO:0000259" key="1">
    <source>
        <dbReference type="Pfam" id="PF20612"/>
    </source>
</evidence>
<proteinExistence type="predicted"/>
<name>A0A1M5UA37_9CLOT</name>
<organism evidence="2 3">
    <name type="scientific">Clostridium grantii DSM 8605</name>
    <dbReference type="NCBI Taxonomy" id="1121316"/>
    <lineage>
        <taxon>Bacteria</taxon>
        <taxon>Bacillati</taxon>
        <taxon>Bacillota</taxon>
        <taxon>Clostridia</taxon>
        <taxon>Eubacteriales</taxon>
        <taxon>Clostridiaceae</taxon>
        <taxon>Clostridium</taxon>
    </lineage>
</organism>